<dbReference type="InterPro" id="IPR036084">
    <property type="entry name" value="Ser_inhib-like_sf"/>
</dbReference>
<evidence type="ECO:0000256" key="1">
    <source>
        <dbReference type="SAM" id="SignalP"/>
    </source>
</evidence>
<keyword evidence="1" id="KW-0732">Signal</keyword>
<protein>
    <recommendedName>
        <fullName evidence="3">TIL domain-containing protein</fullName>
    </recommendedName>
</protein>
<evidence type="ECO:0000313" key="2">
    <source>
        <dbReference type="EnsemblMetazoa" id="AFUN009804-PA"/>
    </source>
</evidence>
<dbReference type="PRINTS" id="PR01217">
    <property type="entry name" value="PRICHEXTENSN"/>
</dbReference>
<reference evidence="2" key="1">
    <citation type="submission" date="2020-05" db="UniProtKB">
        <authorList>
            <consortium name="EnsemblMetazoa"/>
        </authorList>
    </citation>
    <scope>IDENTIFICATION</scope>
    <source>
        <strain evidence="2">FUMOZ</strain>
    </source>
</reference>
<dbReference type="STRING" id="62324.A0A182RU51"/>
<dbReference type="CDD" id="cd19941">
    <property type="entry name" value="TIL"/>
    <property type="match status" value="1"/>
</dbReference>
<accession>A0A182RU51</accession>
<evidence type="ECO:0008006" key="3">
    <source>
        <dbReference type="Google" id="ProtNLM"/>
    </source>
</evidence>
<sequence length="327" mass="35709">METVLALAMLLLVGTASTLSHSKTVPHDFCSEYEVLHTTPPCCEATCDYDCCRVVCPKMLVYEPTCVCLEGYVRHNGQCILKSHCPALPTTPRPPCVTTTVAPCVTTTPRPPPCSTTTPAPCPTTKPPCPTTTAKPTCPTNPPYTTPKLPHIMTTPKKYGYTPPAPPKYSPVTYVPPPPSPTYQTLPPASYRSSSRVTPMVPSYQTVSTYRPKPCVTTMKPPCTTTQPPCTTKTVCYTTPKPRTPCPTVTTTCPQTTTPRPKLPGTVRLISANESTIYHISNTFFLQTIITPPPQKRVRLARSLSLRQPAVNQRATLTVRIPSVHWC</sequence>
<feature type="chain" id="PRO_5008135037" description="TIL domain-containing protein" evidence="1">
    <location>
        <begin position="19"/>
        <end position="327"/>
    </location>
</feature>
<dbReference type="EnsemblMetazoa" id="AFUN009804-RA">
    <property type="protein sequence ID" value="AFUN009804-PA"/>
    <property type="gene ID" value="AFUN009804"/>
</dbReference>
<dbReference type="SUPFAM" id="SSF57567">
    <property type="entry name" value="Serine protease inhibitors"/>
    <property type="match status" value="1"/>
</dbReference>
<dbReference type="Gene3D" id="2.10.25.10">
    <property type="entry name" value="Laminin"/>
    <property type="match status" value="1"/>
</dbReference>
<feature type="signal peptide" evidence="1">
    <location>
        <begin position="1"/>
        <end position="18"/>
    </location>
</feature>
<proteinExistence type="predicted"/>
<dbReference type="AlphaFoldDB" id="A0A182RU51"/>
<organism evidence="2">
    <name type="scientific">Anopheles funestus</name>
    <name type="common">African malaria mosquito</name>
    <dbReference type="NCBI Taxonomy" id="62324"/>
    <lineage>
        <taxon>Eukaryota</taxon>
        <taxon>Metazoa</taxon>
        <taxon>Ecdysozoa</taxon>
        <taxon>Arthropoda</taxon>
        <taxon>Hexapoda</taxon>
        <taxon>Insecta</taxon>
        <taxon>Pterygota</taxon>
        <taxon>Neoptera</taxon>
        <taxon>Endopterygota</taxon>
        <taxon>Diptera</taxon>
        <taxon>Nematocera</taxon>
        <taxon>Culicoidea</taxon>
        <taxon>Culicidae</taxon>
        <taxon>Anophelinae</taxon>
        <taxon>Anopheles</taxon>
    </lineage>
</organism>
<dbReference type="VEuPathDB" id="VectorBase:AFUN009804"/>
<name>A0A182RU51_ANOFN</name>
<dbReference type="VEuPathDB" id="VectorBase:AFUN2_005232"/>